<accession>A0A212KDC4</accession>
<reference evidence="1" key="1">
    <citation type="submission" date="2016-04" db="EMBL/GenBank/DDBJ databases">
        <authorList>
            <person name="Evans L.H."/>
            <person name="Alamgir A."/>
            <person name="Owens N."/>
            <person name="Weber N.D."/>
            <person name="Virtaneva K."/>
            <person name="Barbian K."/>
            <person name="Babar A."/>
            <person name="Rosenke K."/>
        </authorList>
    </citation>
    <scope>NUCLEOTIDE SEQUENCE</scope>
    <source>
        <strain evidence="1">86</strain>
    </source>
</reference>
<dbReference type="EMBL" id="FLUO01000001">
    <property type="protein sequence ID" value="SBW09719.1"/>
    <property type="molecule type" value="Genomic_DNA"/>
</dbReference>
<proteinExistence type="predicted"/>
<evidence type="ECO:0000313" key="1">
    <source>
        <dbReference type="EMBL" id="SBW09719.1"/>
    </source>
</evidence>
<dbReference type="AlphaFoldDB" id="A0A212KDC4"/>
<gene>
    <name evidence="1" type="ORF">KL86APRO_12658</name>
</gene>
<sequence>MTFKQRLRGSFIGTLIRKAIRLYWLTIGFPRFFRTWSIDRLNRHTYRRLSEEELRAARRSDTVFICGTGASLLNITPEEWARIGEHDVFSFRDFPRQTFVRADFHMSGEIDVLDDYAAAINDNPRYADAKFLVQEGWEAWMCNLLIGKRKLRTDAPVFRYRRTARGKMALPNERFADGVVHGGGSVVSAANIALMLGWTRIVFVGIDLYDHRYFYMPPDQTRALEKKGVTHASAFSSGDLIVEQLGTWAVWGHPQGIEFLCYNPRSLLTRRLPIFDWDTPPHSHPHQPEGASV</sequence>
<name>A0A212KDC4_9PROT</name>
<protein>
    <submittedName>
        <fullName evidence="1">Uncharacterized protein</fullName>
    </submittedName>
</protein>
<organism evidence="1">
    <name type="scientific">uncultured Alphaproteobacteria bacterium</name>
    <dbReference type="NCBI Taxonomy" id="91750"/>
    <lineage>
        <taxon>Bacteria</taxon>
        <taxon>Pseudomonadati</taxon>
        <taxon>Pseudomonadota</taxon>
        <taxon>Alphaproteobacteria</taxon>
        <taxon>environmental samples</taxon>
    </lineage>
</organism>